<dbReference type="Proteomes" id="UP001623349">
    <property type="component" value="Unassembled WGS sequence"/>
</dbReference>
<reference evidence="1 2" key="1">
    <citation type="submission" date="2024-08" db="EMBL/GenBank/DDBJ databases">
        <title>The draft genome of Apodemus speciosus.</title>
        <authorList>
            <person name="Nabeshima K."/>
            <person name="Suzuki S."/>
            <person name="Onuma M."/>
        </authorList>
    </citation>
    <scope>NUCLEOTIDE SEQUENCE [LARGE SCALE GENOMIC DNA]</scope>
    <source>
        <strain evidence="1">IB14-021</strain>
    </source>
</reference>
<evidence type="ECO:0000313" key="1">
    <source>
        <dbReference type="EMBL" id="GAB1302967.1"/>
    </source>
</evidence>
<gene>
    <name evidence="1" type="ORF">APTSU1_001820800</name>
</gene>
<proteinExistence type="predicted"/>
<keyword evidence="2" id="KW-1185">Reference proteome</keyword>
<dbReference type="EMBL" id="BAAFST010000020">
    <property type="protein sequence ID" value="GAB1302967.1"/>
    <property type="molecule type" value="Genomic_DNA"/>
</dbReference>
<evidence type="ECO:0000313" key="2">
    <source>
        <dbReference type="Proteomes" id="UP001623349"/>
    </source>
</evidence>
<protein>
    <submittedName>
        <fullName evidence="1">SPT20 SAGA complex component</fullName>
    </submittedName>
</protein>
<name>A0ABQ0FUR4_APOSI</name>
<sequence length="51" mass="5967">MILSRVSSMSLLQPDPRPLGKNLFMKNCMTFMLRNVEKTQKWRAFKAMSTC</sequence>
<comment type="caution">
    <text evidence="1">The sequence shown here is derived from an EMBL/GenBank/DDBJ whole genome shotgun (WGS) entry which is preliminary data.</text>
</comment>
<organism evidence="1 2">
    <name type="scientific">Apodemus speciosus</name>
    <name type="common">Large Japanese field mouse</name>
    <dbReference type="NCBI Taxonomy" id="105296"/>
    <lineage>
        <taxon>Eukaryota</taxon>
        <taxon>Metazoa</taxon>
        <taxon>Chordata</taxon>
        <taxon>Craniata</taxon>
        <taxon>Vertebrata</taxon>
        <taxon>Euteleostomi</taxon>
        <taxon>Mammalia</taxon>
        <taxon>Eutheria</taxon>
        <taxon>Euarchontoglires</taxon>
        <taxon>Glires</taxon>
        <taxon>Rodentia</taxon>
        <taxon>Myomorpha</taxon>
        <taxon>Muroidea</taxon>
        <taxon>Muridae</taxon>
        <taxon>Murinae</taxon>
        <taxon>Apodemus</taxon>
    </lineage>
</organism>
<accession>A0ABQ0FUR4</accession>